<dbReference type="PANTHER" id="PTHR13408:SF0">
    <property type="entry name" value="DNA-DIRECTED RNA POLYMERASE III SUBUNIT RPC4"/>
    <property type="match status" value="1"/>
</dbReference>
<reference evidence="6 7" key="3">
    <citation type="journal article" date="2017" name="Mol. Plant Pathol.">
        <title>A gapless genome sequence of the fungus Botrytis cinerea.</title>
        <authorList>
            <person name="Van Kan J.A."/>
            <person name="Stassen J.H."/>
            <person name="Mosbach A."/>
            <person name="Van Der Lee T.A."/>
            <person name="Faino L."/>
            <person name="Farmer A.D."/>
            <person name="Papasotiriou D.G."/>
            <person name="Zhou S."/>
            <person name="Seidl M.F."/>
            <person name="Cottam E."/>
            <person name="Edel D."/>
            <person name="Hahn M."/>
            <person name="Schwartz D.C."/>
            <person name="Dietrich R.A."/>
            <person name="Widdison S."/>
            <person name="Scalliet G."/>
        </authorList>
    </citation>
    <scope>NUCLEOTIDE SEQUENCE [LARGE SCALE GENOMIC DNA]</scope>
    <source>
        <strain evidence="6 7">B05.10</strain>
    </source>
</reference>
<dbReference type="OrthoDB" id="5836119at2759"/>
<dbReference type="GeneID" id="36394435"/>
<keyword evidence="3" id="KW-0804">Transcription</keyword>
<name>A0A384JQX7_BOTFB</name>
<feature type="compositionally biased region" description="Basic and acidic residues" evidence="5">
    <location>
        <begin position="144"/>
        <end position="162"/>
    </location>
</feature>
<dbReference type="Proteomes" id="UP000001798">
    <property type="component" value="Chromosome 8"/>
</dbReference>
<reference evidence="6 7" key="2">
    <citation type="journal article" date="2012" name="Eukaryot. Cell">
        <title>Genome update of Botrytis cinerea strains B05.10 and T4.</title>
        <authorList>
            <person name="Staats M."/>
            <person name="van Kan J.A."/>
        </authorList>
    </citation>
    <scope>NUCLEOTIDE SEQUENCE [LARGE SCALE GENOMIC DNA]</scope>
    <source>
        <strain evidence="6 7">B05.10</strain>
    </source>
</reference>
<dbReference type="GO" id="GO:0042797">
    <property type="term" value="P:tRNA transcription by RNA polymerase III"/>
    <property type="evidence" value="ECO:0007669"/>
    <property type="project" value="TreeGrafter"/>
</dbReference>
<evidence type="ECO:0000256" key="1">
    <source>
        <dbReference type="ARBA" id="ARBA00004123"/>
    </source>
</evidence>
<feature type="region of interest" description="Disordered" evidence="5">
    <location>
        <begin position="1"/>
        <end position="205"/>
    </location>
</feature>
<feature type="region of interest" description="Disordered" evidence="5">
    <location>
        <begin position="247"/>
        <end position="271"/>
    </location>
</feature>
<keyword evidence="4" id="KW-0539">Nucleus</keyword>
<evidence type="ECO:0000313" key="6">
    <source>
        <dbReference type="EMBL" id="ATZ52995.1"/>
    </source>
</evidence>
<dbReference type="InterPro" id="IPR007811">
    <property type="entry name" value="RPC4"/>
</dbReference>
<feature type="compositionally biased region" description="Polar residues" evidence="5">
    <location>
        <begin position="94"/>
        <end position="114"/>
    </location>
</feature>
<evidence type="ECO:0000256" key="3">
    <source>
        <dbReference type="ARBA" id="ARBA00023163"/>
    </source>
</evidence>
<dbReference type="GO" id="GO:0005666">
    <property type="term" value="C:RNA polymerase III complex"/>
    <property type="evidence" value="ECO:0007669"/>
    <property type="project" value="InterPro"/>
</dbReference>
<gene>
    <name evidence="6" type="ORF">BCIN_08g06090</name>
</gene>
<evidence type="ECO:0000313" key="7">
    <source>
        <dbReference type="Proteomes" id="UP000001798"/>
    </source>
</evidence>
<evidence type="ECO:0008006" key="8">
    <source>
        <dbReference type="Google" id="ProtNLM"/>
    </source>
</evidence>
<keyword evidence="2" id="KW-0240">DNA-directed RNA polymerase</keyword>
<evidence type="ECO:0000256" key="2">
    <source>
        <dbReference type="ARBA" id="ARBA00022478"/>
    </source>
</evidence>
<accession>A0A384JQX7</accession>
<feature type="compositionally biased region" description="Basic and acidic residues" evidence="5">
    <location>
        <begin position="331"/>
        <end position="340"/>
    </location>
</feature>
<dbReference type="AlphaFoldDB" id="A0A384JQX7"/>
<feature type="compositionally biased region" description="Acidic residues" evidence="5">
    <location>
        <begin position="482"/>
        <end position="498"/>
    </location>
</feature>
<keyword evidence="7" id="KW-1185">Reference proteome</keyword>
<dbReference type="GO" id="GO:0003677">
    <property type="term" value="F:DNA binding"/>
    <property type="evidence" value="ECO:0007669"/>
    <property type="project" value="InterPro"/>
</dbReference>
<dbReference type="EMBL" id="CP009812">
    <property type="protein sequence ID" value="ATZ52995.1"/>
    <property type="molecule type" value="Genomic_DNA"/>
</dbReference>
<organism evidence="6 7">
    <name type="scientific">Botryotinia fuckeliana (strain B05.10)</name>
    <name type="common">Noble rot fungus</name>
    <name type="synonym">Botrytis cinerea</name>
    <dbReference type="NCBI Taxonomy" id="332648"/>
    <lineage>
        <taxon>Eukaryota</taxon>
        <taxon>Fungi</taxon>
        <taxon>Dikarya</taxon>
        <taxon>Ascomycota</taxon>
        <taxon>Pezizomycotina</taxon>
        <taxon>Leotiomycetes</taxon>
        <taxon>Helotiales</taxon>
        <taxon>Sclerotiniaceae</taxon>
        <taxon>Botrytis</taxon>
    </lineage>
</organism>
<reference evidence="6 7" key="1">
    <citation type="journal article" date="2011" name="PLoS Genet.">
        <title>Genomic analysis of the necrotrophic fungal pathogens Sclerotinia sclerotiorum and Botrytis cinerea.</title>
        <authorList>
            <person name="Amselem J."/>
            <person name="Cuomo C.A."/>
            <person name="van Kan J.A."/>
            <person name="Viaud M."/>
            <person name="Benito E.P."/>
            <person name="Couloux A."/>
            <person name="Coutinho P.M."/>
            <person name="de Vries R.P."/>
            <person name="Dyer P.S."/>
            <person name="Fillinger S."/>
            <person name="Fournier E."/>
            <person name="Gout L."/>
            <person name="Hahn M."/>
            <person name="Kohn L."/>
            <person name="Lapalu N."/>
            <person name="Plummer K.M."/>
            <person name="Pradier J.M."/>
            <person name="Quevillon E."/>
            <person name="Sharon A."/>
            <person name="Simon A."/>
            <person name="ten Have A."/>
            <person name="Tudzynski B."/>
            <person name="Tudzynski P."/>
            <person name="Wincker P."/>
            <person name="Andrew M."/>
            <person name="Anthouard V."/>
            <person name="Beever R.E."/>
            <person name="Beffa R."/>
            <person name="Benoit I."/>
            <person name="Bouzid O."/>
            <person name="Brault B."/>
            <person name="Chen Z."/>
            <person name="Choquer M."/>
            <person name="Collemare J."/>
            <person name="Cotton P."/>
            <person name="Danchin E.G."/>
            <person name="Da Silva C."/>
            <person name="Gautier A."/>
            <person name="Giraud C."/>
            <person name="Giraud T."/>
            <person name="Gonzalez C."/>
            <person name="Grossetete S."/>
            <person name="Guldener U."/>
            <person name="Henrissat B."/>
            <person name="Howlett B.J."/>
            <person name="Kodira C."/>
            <person name="Kretschmer M."/>
            <person name="Lappartient A."/>
            <person name="Leroch M."/>
            <person name="Levis C."/>
            <person name="Mauceli E."/>
            <person name="Neuveglise C."/>
            <person name="Oeser B."/>
            <person name="Pearson M."/>
            <person name="Poulain J."/>
            <person name="Poussereau N."/>
            <person name="Quesneville H."/>
            <person name="Rascle C."/>
            <person name="Schumacher J."/>
            <person name="Segurens B."/>
            <person name="Sexton A."/>
            <person name="Silva E."/>
            <person name="Sirven C."/>
            <person name="Soanes D.M."/>
            <person name="Talbot N.J."/>
            <person name="Templeton M."/>
            <person name="Yandava C."/>
            <person name="Yarden O."/>
            <person name="Zeng Q."/>
            <person name="Rollins J.A."/>
            <person name="Lebrun M.H."/>
            <person name="Dickman M."/>
        </authorList>
    </citation>
    <scope>NUCLEOTIDE SEQUENCE [LARGE SCALE GENOMIC DNA]</scope>
    <source>
        <strain evidence="6 7">B05.10</strain>
    </source>
</reference>
<feature type="compositionally biased region" description="Acidic residues" evidence="5">
    <location>
        <begin position="359"/>
        <end position="371"/>
    </location>
</feature>
<proteinExistence type="predicted"/>
<dbReference type="RefSeq" id="XP_024550543.1">
    <property type="nucleotide sequence ID" value="XM_024694750.1"/>
</dbReference>
<feature type="compositionally biased region" description="Low complexity" evidence="5">
    <location>
        <begin position="43"/>
        <end position="58"/>
    </location>
</feature>
<protein>
    <recommendedName>
        <fullName evidence="8">Dna-directed rna polymerase iii protein</fullName>
    </recommendedName>
</protein>
<comment type="subcellular location">
    <subcellularLocation>
        <location evidence="1">Nucleus</location>
    </subcellularLocation>
</comment>
<dbReference type="PANTHER" id="PTHR13408">
    <property type="entry name" value="DNA-DIRECTED RNA POLYMERASE III"/>
    <property type="match status" value="1"/>
</dbReference>
<feature type="region of interest" description="Disordered" evidence="5">
    <location>
        <begin position="307"/>
        <end position="443"/>
    </location>
</feature>
<feature type="region of interest" description="Disordered" evidence="5">
    <location>
        <begin position="470"/>
        <end position="501"/>
    </location>
</feature>
<evidence type="ECO:0000256" key="4">
    <source>
        <dbReference type="ARBA" id="ARBA00023242"/>
    </source>
</evidence>
<dbReference type="Pfam" id="PF05132">
    <property type="entry name" value="RNA_pol_Rpc4"/>
    <property type="match status" value="1"/>
</dbReference>
<dbReference type="KEGG" id="bfu:BCIN_08g06090"/>
<evidence type="ECO:0000256" key="5">
    <source>
        <dbReference type="SAM" id="MobiDB-lite"/>
    </source>
</evidence>
<feature type="compositionally biased region" description="Basic and acidic residues" evidence="5">
    <location>
        <begin position="470"/>
        <end position="481"/>
    </location>
</feature>
<sequence>MPPKAERGATSRGRPRGRGRGRGRGIAIEEIETPELRGALDEPSQPSQSPAPIAPVAPMASMTQPTATIIPKTEPNDDAFDPNASPAMPPAETSAGNPSQTPAITSTRLPSRTESVIARGRGGASTRARGESTTGRARFKPKNIRRDQADRDRLEQEERDRIAANQAQAEKEARRSQRGRGHTGRGRGDAMGQNRGAGRGAPISSATGIFSVAPAAMDRKGGMDGFAIANTRGGGGGGGGGGFGGGGGGGSGGGGGGGGYGGSGSGNGGGVNVLSAENMATFNPEYPDDDGQARKVNIEMINLVDDDDEMVGSGRGGNGGFKSRSLAPIRIKREEHKERSNMMVSDPELAEIVKKQADEVEDTQSGEDVEMTVDGATTTDEPRAKGEPGLESPTMSTFPEFKAPSSPEDKKHPKREPISPQQSKVRPSRKKDKMPVIQTEEDKFEYERYLEDVDILAEELRLLRGTVDKTAKDKGKGKAVDVDGDVGMDGEQEQDEAQPEANHADGRIYLFQFPPVLPRLFNPQVENSDDVVVTQSSEQIDLTDDKEKGIKKESEEVIIKTEPNLAQENEALVSEQGYIGKLVVRKSGKVELDWGGTSMAVGRGVPAAFLSQIVLAEDPKGEAPEGVATGLGKVMGKFIVTPDWEKIF</sequence>
<feature type="compositionally biased region" description="Basic residues" evidence="5">
    <location>
        <begin position="13"/>
        <end position="23"/>
    </location>
</feature>
<dbReference type="VEuPathDB" id="FungiDB:Bcin08g06090"/>
<feature type="compositionally biased region" description="Basic and acidic residues" evidence="5">
    <location>
        <begin position="407"/>
        <end position="417"/>
    </location>
</feature>
<feature type="compositionally biased region" description="Basic residues" evidence="5">
    <location>
        <begin position="176"/>
        <end position="185"/>
    </location>
</feature>